<proteinExistence type="predicted"/>
<evidence type="ECO:0000259" key="1">
    <source>
        <dbReference type="Pfam" id="PF00535"/>
    </source>
</evidence>
<organism evidence="2 3">
    <name type="scientific">Clostridium botulinum</name>
    <dbReference type="NCBI Taxonomy" id="1491"/>
    <lineage>
        <taxon>Bacteria</taxon>
        <taxon>Bacillati</taxon>
        <taxon>Bacillota</taxon>
        <taxon>Clostridia</taxon>
        <taxon>Eubacteriales</taxon>
        <taxon>Clostridiaceae</taxon>
        <taxon>Clostridium</taxon>
    </lineage>
</organism>
<dbReference type="GO" id="GO:0016740">
    <property type="term" value="F:transferase activity"/>
    <property type="evidence" value="ECO:0007669"/>
    <property type="project" value="UniProtKB-KW"/>
</dbReference>
<feature type="domain" description="Glycosyltransferase 2-like" evidence="1">
    <location>
        <begin position="3"/>
        <end position="112"/>
    </location>
</feature>
<sequence>MISLCMIVKNEECTLEKCLKRVSEFVDEIIIVDTGSTDNTNKIALKYTDKVYGFEWCDDFAKARNFSIKKASNDWILILDADEVIEKFDVEKIKKNCISSNNIVGRIKRINEYEDMYGTKVRLVARQR</sequence>
<comment type="caution">
    <text evidence="2">The sequence shown here is derived from an EMBL/GenBank/DDBJ whole genome shotgun (WGS) entry which is preliminary data.</text>
</comment>
<dbReference type="PANTHER" id="PTHR43630:SF2">
    <property type="entry name" value="GLYCOSYLTRANSFERASE"/>
    <property type="match status" value="1"/>
</dbReference>
<evidence type="ECO:0000313" key="2">
    <source>
        <dbReference type="EMBL" id="NFF89232.1"/>
    </source>
</evidence>
<gene>
    <name evidence="2" type="ORF">FC774_15365</name>
</gene>
<dbReference type="EMBL" id="SWOV01000057">
    <property type="protein sequence ID" value="NFF89232.1"/>
    <property type="molecule type" value="Genomic_DNA"/>
</dbReference>
<dbReference type="Gene3D" id="3.90.550.10">
    <property type="entry name" value="Spore Coat Polysaccharide Biosynthesis Protein SpsA, Chain A"/>
    <property type="match status" value="1"/>
</dbReference>
<dbReference type="Pfam" id="PF00535">
    <property type="entry name" value="Glycos_transf_2"/>
    <property type="match status" value="1"/>
</dbReference>
<dbReference type="AlphaFoldDB" id="A0A6M0V960"/>
<accession>A0A6M0V960</accession>
<evidence type="ECO:0000313" key="3">
    <source>
        <dbReference type="Proteomes" id="UP000476820"/>
    </source>
</evidence>
<reference evidence="2 3" key="1">
    <citation type="submission" date="2019-04" db="EMBL/GenBank/DDBJ databases">
        <title>Genome sequencing of Clostridium botulinum Groups I-IV and Clostridium butyricum.</title>
        <authorList>
            <person name="Brunt J."/>
            <person name="Van Vliet A.H.M."/>
            <person name="Stringer S.C."/>
            <person name="Carter A.T."/>
            <person name="Peck M.W."/>
        </authorList>
    </citation>
    <scope>NUCLEOTIDE SEQUENCE [LARGE SCALE GENOMIC DNA]</scope>
    <source>
        <strain evidence="2 3">1605</strain>
    </source>
</reference>
<dbReference type="InterPro" id="IPR029044">
    <property type="entry name" value="Nucleotide-diphossugar_trans"/>
</dbReference>
<keyword evidence="2" id="KW-0808">Transferase</keyword>
<dbReference type="SUPFAM" id="SSF53448">
    <property type="entry name" value="Nucleotide-diphospho-sugar transferases"/>
    <property type="match status" value="1"/>
</dbReference>
<dbReference type="CDD" id="cd02511">
    <property type="entry name" value="Beta4Glucosyltransferase"/>
    <property type="match status" value="1"/>
</dbReference>
<dbReference type="InterPro" id="IPR001173">
    <property type="entry name" value="Glyco_trans_2-like"/>
</dbReference>
<dbReference type="PANTHER" id="PTHR43630">
    <property type="entry name" value="POLY-BETA-1,6-N-ACETYL-D-GLUCOSAMINE SYNTHASE"/>
    <property type="match status" value="1"/>
</dbReference>
<protein>
    <submittedName>
        <fullName evidence="2">Glycosyltransferase family 2 protein</fullName>
    </submittedName>
</protein>
<dbReference type="Proteomes" id="UP000476820">
    <property type="component" value="Unassembled WGS sequence"/>
</dbReference>
<name>A0A6M0V960_CLOBO</name>